<dbReference type="Proteomes" id="UP000504636">
    <property type="component" value="Unplaced"/>
</dbReference>
<dbReference type="RefSeq" id="XP_033573253.1">
    <property type="nucleotide sequence ID" value="XM_033720658.1"/>
</dbReference>
<organism evidence="1">
    <name type="scientific">Mytilinidion resinicola</name>
    <dbReference type="NCBI Taxonomy" id="574789"/>
    <lineage>
        <taxon>Eukaryota</taxon>
        <taxon>Fungi</taxon>
        <taxon>Dikarya</taxon>
        <taxon>Ascomycota</taxon>
        <taxon>Pezizomycotina</taxon>
        <taxon>Dothideomycetes</taxon>
        <taxon>Pleosporomycetidae</taxon>
        <taxon>Mytilinidiales</taxon>
        <taxon>Mytilinidiaceae</taxon>
        <taxon>Mytilinidion</taxon>
    </lineage>
</organism>
<gene>
    <name evidence="1 3" type="ORF">BDZ99DRAFT_465927</name>
</gene>
<reference evidence="3" key="2">
    <citation type="submission" date="2020-04" db="EMBL/GenBank/DDBJ databases">
        <authorList>
            <consortium name="NCBI Genome Project"/>
        </authorList>
    </citation>
    <scope>NUCLEOTIDE SEQUENCE</scope>
    <source>
        <strain evidence="3">CBS 304.34</strain>
    </source>
</reference>
<name>A0A6A6YCF9_9PEZI</name>
<dbReference type="GeneID" id="54461551"/>
<evidence type="ECO:0000313" key="1">
    <source>
        <dbReference type="EMBL" id="KAF2806289.1"/>
    </source>
</evidence>
<dbReference type="CDD" id="cd09917">
    <property type="entry name" value="F-box_SF"/>
    <property type="match status" value="1"/>
</dbReference>
<accession>A0A6A6YCF9</accession>
<dbReference type="AlphaFoldDB" id="A0A6A6YCF9"/>
<evidence type="ECO:0000313" key="3">
    <source>
        <dbReference type="RefSeq" id="XP_033573253.1"/>
    </source>
</evidence>
<proteinExistence type="predicted"/>
<reference evidence="3" key="3">
    <citation type="submission" date="2025-04" db="UniProtKB">
        <authorList>
            <consortium name="RefSeq"/>
        </authorList>
    </citation>
    <scope>IDENTIFICATION</scope>
    <source>
        <strain evidence="3">CBS 304.34</strain>
    </source>
</reference>
<evidence type="ECO:0000313" key="2">
    <source>
        <dbReference type="Proteomes" id="UP000504636"/>
    </source>
</evidence>
<keyword evidence="2" id="KW-1185">Reference proteome</keyword>
<reference evidence="1 3" key="1">
    <citation type="journal article" date="2020" name="Stud. Mycol.">
        <title>101 Dothideomycetes genomes: a test case for predicting lifestyles and emergence of pathogens.</title>
        <authorList>
            <person name="Haridas S."/>
            <person name="Albert R."/>
            <person name="Binder M."/>
            <person name="Bloem J."/>
            <person name="Labutti K."/>
            <person name="Salamov A."/>
            <person name="Andreopoulos B."/>
            <person name="Baker S."/>
            <person name="Barry K."/>
            <person name="Bills G."/>
            <person name="Bluhm B."/>
            <person name="Cannon C."/>
            <person name="Castanera R."/>
            <person name="Culley D."/>
            <person name="Daum C."/>
            <person name="Ezra D."/>
            <person name="Gonzalez J."/>
            <person name="Henrissat B."/>
            <person name="Kuo A."/>
            <person name="Liang C."/>
            <person name="Lipzen A."/>
            <person name="Lutzoni F."/>
            <person name="Magnuson J."/>
            <person name="Mondo S."/>
            <person name="Nolan M."/>
            <person name="Ohm R."/>
            <person name="Pangilinan J."/>
            <person name="Park H.-J."/>
            <person name="Ramirez L."/>
            <person name="Alfaro M."/>
            <person name="Sun H."/>
            <person name="Tritt A."/>
            <person name="Yoshinaga Y."/>
            <person name="Zwiers L.-H."/>
            <person name="Turgeon B."/>
            <person name="Goodwin S."/>
            <person name="Spatafora J."/>
            <person name="Crous P."/>
            <person name="Grigoriev I."/>
        </authorList>
    </citation>
    <scope>NUCLEOTIDE SEQUENCE</scope>
    <source>
        <strain evidence="1 3">CBS 304.34</strain>
    </source>
</reference>
<dbReference type="SUPFAM" id="SSF81383">
    <property type="entry name" value="F-box domain"/>
    <property type="match status" value="1"/>
</dbReference>
<protein>
    <recommendedName>
        <fullName evidence="4">F-box domain-containing protein</fullName>
    </recommendedName>
</protein>
<sequence length="98" mass="11096">MTTQNKLKSTLDHFRDSLADVLPIFLFRITAPKAYRKQQAAAIHNATEARAHQLPTEILLLIGDHLAPASTILVRQTCQRMRYTISLSSGFFPLNKFD</sequence>
<dbReference type="InterPro" id="IPR036047">
    <property type="entry name" value="F-box-like_dom_sf"/>
</dbReference>
<dbReference type="EMBL" id="MU003707">
    <property type="protein sequence ID" value="KAF2806289.1"/>
    <property type="molecule type" value="Genomic_DNA"/>
</dbReference>
<evidence type="ECO:0008006" key="4">
    <source>
        <dbReference type="Google" id="ProtNLM"/>
    </source>
</evidence>